<dbReference type="InterPro" id="IPR018077">
    <property type="entry name" value="Glyco_hydro_fam25_subgr"/>
</dbReference>
<accession>A0A2T6BSB4</accession>
<dbReference type="AlphaFoldDB" id="A0A2T6BSB4"/>
<dbReference type="PANTHER" id="PTHR34135">
    <property type="entry name" value="LYSOZYME"/>
    <property type="match status" value="1"/>
</dbReference>
<dbReference type="GO" id="GO:0016052">
    <property type="term" value="P:carbohydrate catabolic process"/>
    <property type="evidence" value="ECO:0007669"/>
    <property type="project" value="TreeGrafter"/>
</dbReference>
<sequence length="260" mass="29807">MKKHFHKVIAIACFSLVFACANDKKEDKTQKSDEKTVTKETPVNKRNTYKFPAYGIDISKYQGDEADVLNMKKEALQFIICKATEGITYTDPNFSQNWNTIKEKGFIRGAYHFYISSDSPKDQAEHFLNTLKGLEPTDIPPIIDIEQSGIDKSYAVEDVQESILSLLQEIDKTINTTPIIYSNTSFANKYLNNEMFANYPLWIADYDAKANPDIPSAWKTKGFTFWQKTDNYDLDGFQDDADVFNGDTEQLKAFIKKSYR</sequence>
<comment type="caution">
    <text evidence="4">The sequence shown here is derived from an EMBL/GenBank/DDBJ whole genome shotgun (WGS) entry which is preliminary data.</text>
</comment>
<dbReference type="RefSeq" id="WP_108116478.1">
    <property type="nucleotide sequence ID" value="NZ_QBKT01000011.1"/>
</dbReference>
<dbReference type="EMBL" id="QBKT01000011">
    <property type="protein sequence ID" value="PTX58944.1"/>
    <property type="molecule type" value="Genomic_DNA"/>
</dbReference>
<proteinExistence type="inferred from homology"/>
<evidence type="ECO:0000256" key="1">
    <source>
        <dbReference type="ARBA" id="ARBA00010646"/>
    </source>
</evidence>
<dbReference type="Proteomes" id="UP000244090">
    <property type="component" value="Unassembled WGS sequence"/>
</dbReference>
<dbReference type="GO" id="GO:0016998">
    <property type="term" value="P:cell wall macromolecule catabolic process"/>
    <property type="evidence" value="ECO:0007669"/>
    <property type="project" value="InterPro"/>
</dbReference>
<comment type="similarity">
    <text evidence="1">Belongs to the glycosyl hydrolase 25 family.</text>
</comment>
<dbReference type="Pfam" id="PF01183">
    <property type="entry name" value="Glyco_hydro_25"/>
    <property type="match status" value="1"/>
</dbReference>
<dbReference type="OrthoDB" id="9798192at2"/>
<dbReference type="GO" id="GO:0003796">
    <property type="term" value="F:lysozyme activity"/>
    <property type="evidence" value="ECO:0007669"/>
    <property type="project" value="InterPro"/>
</dbReference>
<name>A0A2T6BSB4_9FLAO</name>
<dbReference type="InterPro" id="IPR017853">
    <property type="entry name" value="GH"/>
</dbReference>
<organism evidence="4 5">
    <name type="scientific">Kordia periserrulae</name>
    <dbReference type="NCBI Taxonomy" id="701523"/>
    <lineage>
        <taxon>Bacteria</taxon>
        <taxon>Pseudomonadati</taxon>
        <taxon>Bacteroidota</taxon>
        <taxon>Flavobacteriia</taxon>
        <taxon>Flavobacteriales</taxon>
        <taxon>Flavobacteriaceae</taxon>
        <taxon>Kordia</taxon>
    </lineage>
</organism>
<gene>
    <name evidence="4" type="ORF">C8N46_11113</name>
</gene>
<dbReference type="SMART" id="SM00641">
    <property type="entry name" value="Glyco_25"/>
    <property type="match status" value="1"/>
</dbReference>
<dbReference type="PROSITE" id="PS51904">
    <property type="entry name" value="GLYCOSYL_HYDROL_F25_2"/>
    <property type="match status" value="1"/>
</dbReference>
<protein>
    <submittedName>
        <fullName evidence="4">Lysozyme</fullName>
    </submittedName>
</protein>
<keyword evidence="3" id="KW-0326">Glycosidase</keyword>
<dbReference type="PANTHER" id="PTHR34135:SF2">
    <property type="entry name" value="LYSOZYME"/>
    <property type="match status" value="1"/>
</dbReference>
<evidence type="ECO:0000313" key="5">
    <source>
        <dbReference type="Proteomes" id="UP000244090"/>
    </source>
</evidence>
<keyword evidence="2" id="KW-0378">Hydrolase</keyword>
<dbReference type="PROSITE" id="PS51257">
    <property type="entry name" value="PROKAR_LIPOPROTEIN"/>
    <property type="match status" value="1"/>
</dbReference>
<dbReference type="Gene3D" id="3.20.20.80">
    <property type="entry name" value="Glycosidases"/>
    <property type="match status" value="1"/>
</dbReference>
<reference evidence="4 5" key="1">
    <citation type="submission" date="2018-04" db="EMBL/GenBank/DDBJ databases">
        <title>Genomic Encyclopedia of Archaeal and Bacterial Type Strains, Phase II (KMG-II): from individual species to whole genera.</title>
        <authorList>
            <person name="Goeker M."/>
        </authorList>
    </citation>
    <scope>NUCLEOTIDE SEQUENCE [LARGE SCALE GENOMIC DNA]</scope>
    <source>
        <strain evidence="4 5">DSM 25731</strain>
    </source>
</reference>
<dbReference type="GO" id="GO:0009253">
    <property type="term" value="P:peptidoglycan catabolic process"/>
    <property type="evidence" value="ECO:0007669"/>
    <property type="project" value="InterPro"/>
</dbReference>
<keyword evidence="5" id="KW-1185">Reference proteome</keyword>
<dbReference type="SUPFAM" id="SSF51445">
    <property type="entry name" value="(Trans)glycosidases"/>
    <property type="match status" value="1"/>
</dbReference>
<evidence type="ECO:0000256" key="3">
    <source>
        <dbReference type="ARBA" id="ARBA00023295"/>
    </source>
</evidence>
<evidence type="ECO:0000313" key="4">
    <source>
        <dbReference type="EMBL" id="PTX58944.1"/>
    </source>
</evidence>
<evidence type="ECO:0000256" key="2">
    <source>
        <dbReference type="ARBA" id="ARBA00022801"/>
    </source>
</evidence>
<dbReference type="InterPro" id="IPR002053">
    <property type="entry name" value="Glyco_hydro_25"/>
</dbReference>